<evidence type="ECO:0000313" key="1">
    <source>
        <dbReference type="EMBL" id="KYN38445.1"/>
    </source>
</evidence>
<sequence>PCDFFLFPKFKRNMKGKRFATVEEVKQKSLEGLKDIPMSEFKNCFEQWKNRLEKCVVVNGEYFEGD</sequence>
<dbReference type="InterPro" id="IPR036397">
    <property type="entry name" value="RNaseH_sf"/>
</dbReference>
<dbReference type="Proteomes" id="UP000078541">
    <property type="component" value="Unassembled WGS sequence"/>
</dbReference>
<dbReference type="GO" id="GO:0003676">
    <property type="term" value="F:nucleic acid binding"/>
    <property type="evidence" value="ECO:0007669"/>
    <property type="project" value="InterPro"/>
</dbReference>
<proteinExistence type="predicted"/>
<protein>
    <recommendedName>
        <fullName evidence="3">Histone-lysine N-methyltransferase SETMAR</fullName>
    </recommendedName>
</protein>
<dbReference type="Gene3D" id="3.30.420.10">
    <property type="entry name" value="Ribonuclease H-like superfamily/Ribonuclease H"/>
    <property type="match status" value="1"/>
</dbReference>
<accession>A0A151JW31</accession>
<dbReference type="EMBL" id="KQ981669">
    <property type="protein sequence ID" value="KYN38445.1"/>
    <property type="molecule type" value="Genomic_DNA"/>
</dbReference>
<name>A0A151JW31_9HYME</name>
<evidence type="ECO:0008006" key="3">
    <source>
        <dbReference type="Google" id="ProtNLM"/>
    </source>
</evidence>
<gene>
    <name evidence="1" type="ORF">ALC56_07183</name>
</gene>
<keyword evidence="2" id="KW-1185">Reference proteome</keyword>
<organism evidence="1 2">
    <name type="scientific">Trachymyrmex septentrionalis</name>
    <dbReference type="NCBI Taxonomy" id="34720"/>
    <lineage>
        <taxon>Eukaryota</taxon>
        <taxon>Metazoa</taxon>
        <taxon>Ecdysozoa</taxon>
        <taxon>Arthropoda</taxon>
        <taxon>Hexapoda</taxon>
        <taxon>Insecta</taxon>
        <taxon>Pterygota</taxon>
        <taxon>Neoptera</taxon>
        <taxon>Endopterygota</taxon>
        <taxon>Hymenoptera</taxon>
        <taxon>Apocrita</taxon>
        <taxon>Aculeata</taxon>
        <taxon>Formicoidea</taxon>
        <taxon>Formicidae</taxon>
        <taxon>Myrmicinae</taxon>
        <taxon>Trachymyrmex</taxon>
    </lineage>
</organism>
<feature type="non-terminal residue" evidence="1">
    <location>
        <position position="1"/>
    </location>
</feature>
<dbReference type="AlphaFoldDB" id="A0A151JW31"/>
<reference evidence="1 2" key="1">
    <citation type="submission" date="2016-03" db="EMBL/GenBank/DDBJ databases">
        <title>Trachymyrmex septentrionalis WGS genome.</title>
        <authorList>
            <person name="Nygaard S."/>
            <person name="Hu H."/>
            <person name="Boomsma J."/>
            <person name="Zhang G."/>
        </authorList>
    </citation>
    <scope>NUCLEOTIDE SEQUENCE [LARGE SCALE GENOMIC DNA]</scope>
    <source>
        <strain evidence="1">Tsep2-gDNA-1</strain>
        <tissue evidence="1">Whole body</tissue>
    </source>
</reference>
<evidence type="ECO:0000313" key="2">
    <source>
        <dbReference type="Proteomes" id="UP000078541"/>
    </source>
</evidence>